<feature type="compositionally biased region" description="Basic and acidic residues" evidence="2">
    <location>
        <begin position="273"/>
        <end position="294"/>
    </location>
</feature>
<dbReference type="InterPro" id="IPR013883">
    <property type="entry name" value="TF_Iwr1_dom"/>
</dbReference>
<feature type="compositionally biased region" description="Polar residues" evidence="2">
    <location>
        <begin position="52"/>
        <end position="61"/>
    </location>
</feature>
<reference evidence="4" key="1">
    <citation type="journal article" date="2020" name="Stud. Mycol.">
        <title>101 Dothideomycetes genomes: a test case for predicting lifestyles and emergence of pathogens.</title>
        <authorList>
            <person name="Haridas S."/>
            <person name="Albert R."/>
            <person name="Binder M."/>
            <person name="Bloem J."/>
            <person name="Labutti K."/>
            <person name="Salamov A."/>
            <person name="Andreopoulos B."/>
            <person name="Baker S."/>
            <person name="Barry K."/>
            <person name="Bills G."/>
            <person name="Bluhm B."/>
            <person name="Cannon C."/>
            <person name="Castanera R."/>
            <person name="Culley D."/>
            <person name="Daum C."/>
            <person name="Ezra D."/>
            <person name="Gonzalez J."/>
            <person name="Henrissat B."/>
            <person name="Kuo A."/>
            <person name="Liang C."/>
            <person name="Lipzen A."/>
            <person name="Lutzoni F."/>
            <person name="Magnuson J."/>
            <person name="Mondo S."/>
            <person name="Nolan M."/>
            <person name="Ohm R."/>
            <person name="Pangilinan J."/>
            <person name="Park H.-J."/>
            <person name="Ramirez L."/>
            <person name="Alfaro M."/>
            <person name="Sun H."/>
            <person name="Tritt A."/>
            <person name="Yoshinaga Y."/>
            <person name="Zwiers L.-H."/>
            <person name="Turgeon B."/>
            <person name="Goodwin S."/>
            <person name="Spatafora J."/>
            <person name="Crous P."/>
            <person name="Grigoriev I."/>
        </authorList>
    </citation>
    <scope>NUCLEOTIDE SEQUENCE</scope>
    <source>
        <strain evidence="4">ATCC 16933</strain>
    </source>
</reference>
<dbReference type="OrthoDB" id="6255506at2759"/>
<protein>
    <recommendedName>
        <fullName evidence="3">Transcription factor Iwr1 domain-containing protein</fullName>
    </recommendedName>
</protein>
<dbReference type="GO" id="GO:0005737">
    <property type="term" value="C:cytoplasm"/>
    <property type="evidence" value="ECO:0007669"/>
    <property type="project" value="TreeGrafter"/>
</dbReference>
<sequence>MSAPPSTVRVKRKRTEEPVDSLYVESFGTGTKRRATNNANFIFRRIRDDAATQVNPGQQVPSFLPEQPQRSTQSSPATASVEPIKPRFDANGVPILRTTCPGDEDADDRLWHAARASNRARQSRNRDVERPATDRFGASRLGSGSVSPKKSPLQHPTAGKILHRIASKSFLPTPRRFHLSRSATPVPSGPSSGGVQKRKGGKAGLSAHIATFVEREVQGLQNESPTPEKRSRFEQETRSTDDEPMTWVGRKKPRASEAEKQWRAQTWGKKHRQEKDEAMEIIDKSESAEKRAKGESGGNTGGKERANGKAMDIFQAMVDEVEAEENGTEQGSSSTRQTSSQPQRSSPFRTKPKPTLRYKDRHPDIAAAKLTSDQMELDISADPVSPSDDEYVYDTYVRYPHDMGFSGGTPEATLAKDGTIGVLVIGPDDEEDWKLYGEEQLWEDEEEVEDYNSDEDDENDENYYAADYPEEELDFDDEMGYGAYNYRHGGSDDEEYDATCSDGDDLAYPWGKGGY</sequence>
<dbReference type="GO" id="GO:0006606">
    <property type="term" value="P:protein import into nucleus"/>
    <property type="evidence" value="ECO:0007669"/>
    <property type="project" value="InterPro"/>
</dbReference>
<feature type="compositionally biased region" description="Basic and acidic residues" evidence="2">
    <location>
        <begin position="124"/>
        <end position="133"/>
    </location>
</feature>
<dbReference type="InterPro" id="IPR040150">
    <property type="entry name" value="Iwr1"/>
</dbReference>
<gene>
    <name evidence="4" type="ORF">BDY21DRAFT_53273</name>
</gene>
<dbReference type="Proteomes" id="UP000799766">
    <property type="component" value="Unassembled WGS sequence"/>
</dbReference>
<evidence type="ECO:0000313" key="4">
    <source>
        <dbReference type="EMBL" id="KAF2456531.1"/>
    </source>
</evidence>
<feature type="compositionally biased region" description="Polar residues" evidence="2">
    <location>
        <begin position="68"/>
        <end position="78"/>
    </location>
</feature>
<comment type="similarity">
    <text evidence="1">Belongs to the IWR1/SLC7A6OS family.</text>
</comment>
<name>A0A6A6NXU9_9PEZI</name>
<dbReference type="EMBL" id="MU001683">
    <property type="protein sequence ID" value="KAF2456531.1"/>
    <property type="molecule type" value="Genomic_DNA"/>
</dbReference>
<evidence type="ECO:0000313" key="5">
    <source>
        <dbReference type="Proteomes" id="UP000799766"/>
    </source>
</evidence>
<dbReference type="PANTHER" id="PTHR28063:SF1">
    <property type="entry name" value="RNA POLYMERASE II NUCLEAR LOCALIZATION PROTEIN IWR1"/>
    <property type="match status" value="1"/>
</dbReference>
<feature type="region of interest" description="Disordered" evidence="2">
    <location>
        <begin position="51"/>
        <end position="363"/>
    </location>
</feature>
<dbReference type="AlphaFoldDB" id="A0A6A6NXU9"/>
<dbReference type="PANTHER" id="PTHR28063">
    <property type="entry name" value="RNA POLYMERASE II NUCLEAR LOCALIZATION PROTEIN IWR1"/>
    <property type="match status" value="1"/>
</dbReference>
<dbReference type="Pfam" id="PF08574">
    <property type="entry name" value="Iwr1"/>
    <property type="match status" value="1"/>
</dbReference>
<evidence type="ECO:0000256" key="2">
    <source>
        <dbReference type="SAM" id="MobiDB-lite"/>
    </source>
</evidence>
<evidence type="ECO:0000256" key="1">
    <source>
        <dbReference type="ARBA" id="ARBA00010218"/>
    </source>
</evidence>
<feature type="compositionally biased region" description="Basic and acidic residues" evidence="2">
    <location>
        <begin position="226"/>
        <end position="241"/>
    </location>
</feature>
<keyword evidence="5" id="KW-1185">Reference proteome</keyword>
<feature type="compositionally biased region" description="Low complexity" evidence="2">
    <location>
        <begin position="332"/>
        <end position="347"/>
    </location>
</feature>
<organism evidence="4 5">
    <name type="scientific">Lineolata rhizophorae</name>
    <dbReference type="NCBI Taxonomy" id="578093"/>
    <lineage>
        <taxon>Eukaryota</taxon>
        <taxon>Fungi</taxon>
        <taxon>Dikarya</taxon>
        <taxon>Ascomycota</taxon>
        <taxon>Pezizomycotina</taxon>
        <taxon>Dothideomycetes</taxon>
        <taxon>Dothideomycetes incertae sedis</taxon>
        <taxon>Lineolatales</taxon>
        <taxon>Lineolataceae</taxon>
        <taxon>Lineolata</taxon>
    </lineage>
</organism>
<feature type="domain" description="Transcription factor Iwr1" evidence="3">
    <location>
        <begin position="389"/>
        <end position="472"/>
    </location>
</feature>
<proteinExistence type="inferred from homology"/>
<feature type="compositionally biased region" description="Polar residues" evidence="2">
    <location>
        <begin position="181"/>
        <end position="194"/>
    </location>
</feature>
<accession>A0A6A6NXU9</accession>
<evidence type="ECO:0000259" key="3">
    <source>
        <dbReference type="Pfam" id="PF08574"/>
    </source>
</evidence>